<dbReference type="EMBL" id="BNCP01000039">
    <property type="protein sequence ID" value="GIL87368.1"/>
    <property type="molecule type" value="Genomic_DNA"/>
</dbReference>
<gene>
    <name evidence="3" type="ORF">Vretifemale_15500</name>
    <name evidence="4" type="ORF">Vretimale_1700</name>
</gene>
<dbReference type="AlphaFoldDB" id="A0A8J4G2A5"/>
<name>A0A8J4G2A5_9CHLO</name>
<dbReference type="EMBL" id="BNCQ01000002">
    <property type="protein sequence ID" value="GIL95745.1"/>
    <property type="molecule type" value="Genomic_DNA"/>
</dbReference>
<evidence type="ECO:0000256" key="1">
    <source>
        <dbReference type="SAM" id="MobiDB-lite"/>
    </source>
</evidence>
<feature type="compositionally biased region" description="Polar residues" evidence="1">
    <location>
        <begin position="207"/>
        <end position="225"/>
    </location>
</feature>
<dbReference type="Proteomes" id="UP000722791">
    <property type="component" value="Unassembled WGS sequence"/>
</dbReference>
<proteinExistence type="predicted"/>
<protein>
    <recommendedName>
        <fullName evidence="2">Rad60/SUMO-like domain-containing protein</fullName>
    </recommendedName>
</protein>
<organism evidence="4 5">
    <name type="scientific">Volvox reticuliferus</name>
    <dbReference type="NCBI Taxonomy" id="1737510"/>
    <lineage>
        <taxon>Eukaryota</taxon>
        <taxon>Viridiplantae</taxon>
        <taxon>Chlorophyta</taxon>
        <taxon>core chlorophytes</taxon>
        <taxon>Chlorophyceae</taxon>
        <taxon>CS clade</taxon>
        <taxon>Chlamydomonadales</taxon>
        <taxon>Volvocaceae</taxon>
        <taxon>Volvox</taxon>
    </lineage>
</organism>
<feature type="region of interest" description="Disordered" evidence="1">
    <location>
        <begin position="204"/>
        <end position="228"/>
    </location>
</feature>
<feature type="region of interest" description="Disordered" evidence="1">
    <location>
        <begin position="1"/>
        <end position="22"/>
    </location>
</feature>
<evidence type="ECO:0000313" key="3">
    <source>
        <dbReference type="EMBL" id="GIL87368.1"/>
    </source>
</evidence>
<dbReference type="InterPro" id="IPR022617">
    <property type="entry name" value="Rad60/SUMO-like_dom"/>
</dbReference>
<dbReference type="SUPFAM" id="SSF54236">
    <property type="entry name" value="Ubiquitin-like"/>
    <property type="match status" value="1"/>
</dbReference>
<dbReference type="CDD" id="cd01763">
    <property type="entry name" value="Ubl_SUMO_like"/>
    <property type="match status" value="1"/>
</dbReference>
<sequence>MSDLWDYDDDDDQDNRATWGVPSPDRVVAQVNGSCRKRKSRKPVNASKRRAVLPAANLEVRPIQLHTTILLDATDDDDDLVLMTSPIVKGDEVDLEVTSMAGPRNPAPRTAPVASSAVANLNSATQESLAKEQELLHALQQVTKWESQLDAGNEPCPLPSVSRLPGLGLSHLTSRWPLAGNAHRTADAVDVDLRDEEEVVANDRNLQEPTGSGQDIARTSSTAGKEQTAEERVQLKLIWGRDKDECIKMRVVKTDPFERMITKFREIAKQRSLCSDPNKIKFLFDGDDLAKMSTETPNSLDMEDDMIIDVKL</sequence>
<accession>A0A8J4G2A5</accession>
<reference evidence="4" key="1">
    <citation type="journal article" date="2021" name="Proc. Natl. Acad. Sci. U.S.A.">
        <title>Three genomes in the algal genus Volvox reveal the fate of a haploid sex-determining region after a transition to homothallism.</title>
        <authorList>
            <person name="Yamamoto K."/>
            <person name="Hamaji T."/>
            <person name="Kawai-Toyooka H."/>
            <person name="Matsuzaki R."/>
            <person name="Takahashi F."/>
            <person name="Nishimura Y."/>
            <person name="Kawachi M."/>
            <person name="Noguchi H."/>
            <person name="Minakuchi Y."/>
            <person name="Umen J.G."/>
            <person name="Toyoda A."/>
            <person name="Nozaki H."/>
        </authorList>
    </citation>
    <scope>NUCLEOTIDE SEQUENCE</scope>
    <source>
        <strain evidence="4">NIES-3785</strain>
        <strain evidence="3">NIES-3786</strain>
    </source>
</reference>
<comment type="caution">
    <text evidence="4">The sequence shown here is derived from an EMBL/GenBank/DDBJ whole genome shotgun (WGS) entry which is preliminary data.</text>
</comment>
<evidence type="ECO:0000313" key="5">
    <source>
        <dbReference type="Proteomes" id="UP000722791"/>
    </source>
</evidence>
<evidence type="ECO:0000259" key="2">
    <source>
        <dbReference type="Pfam" id="PF11976"/>
    </source>
</evidence>
<evidence type="ECO:0000313" key="6">
    <source>
        <dbReference type="Proteomes" id="UP000747110"/>
    </source>
</evidence>
<feature type="compositionally biased region" description="Acidic residues" evidence="1">
    <location>
        <begin position="1"/>
        <end position="13"/>
    </location>
</feature>
<dbReference type="InterPro" id="IPR029071">
    <property type="entry name" value="Ubiquitin-like_domsf"/>
</dbReference>
<evidence type="ECO:0000313" key="4">
    <source>
        <dbReference type="EMBL" id="GIL95745.1"/>
    </source>
</evidence>
<dbReference type="Gene3D" id="3.10.20.90">
    <property type="entry name" value="Phosphatidylinositol 3-kinase Catalytic Subunit, Chain A, domain 1"/>
    <property type="match status" value="1"/>
</dbReference>
<dbReference type="OrthoDB" id="442921at2759"/>
<keyword evidence="6" id="KW-1185">Reference proteome</keyword>
<feature type="domain" description="Rad60/SUMO-like" evidence="2">
    <location>
        <begin position="243"/>
        <end position="311"/>
    </location>
</feature>
<dbReference type="Pfam" id="PF11976">
    <property type="entry name" value="Rad60-SLD"/>
    <property type="match status" value="1"/>
</dbReference>
<dbReference type="Proteomes" id="UP000747110">
    <property type="component" value="Unassembled WGS sequence"/>
</dbReference>